<dbReference type="GO" id="GO:0005886">
    <property type="term" value="C:plasma membrane"/>
    <property type="evidence" value="ECO:0007669"/>
    <property type="project" value="UniProtKB-SubCell"/>
</dbReference>
<dbReference type="GO" id="GO:0015677">
    <property type="term" value="P:copper ion import"/>
    <property type="evidence" value="ECO:0007669"/>
    <property type="project" value="TreeGrafter"/>
</dbReference>
<evidence type="ECO:0000313" key="11">
    <source>
        <dbReference type="Proteomes" id="UP000027265"/>
    </source>
</evidence>
<dbReference type="InterPro" id="IPR017938">
    <property type="entry name" value="Riboflavin_synthase-like_b-brl"/>
</dbReference>
<keyword evidence="11" id="KW-1185">Reference proteome</keyword>
<dbReference type="HOGENOM" id="CLU_1294585_0_0_1"/>
<evidence type="ECO:0000259" key="8">
    <source>
        <dbReference type="Pfam" id="PF08022"/>
    </source>
</evidence>
<dbReference type="InterPro" id="IPR039261">
    <property type="entry name" value="FNR_nucleotide-bd"/>
</dbReference>
<evidence type="ECO:0000256" key="6">
    <source>
        <dbReference type="ARBA" id="ARBA00023002"/>
    </source>
</evidence>
<dbReference type="AlphaFoldDB" id="A0A067P265"/>
<feature type="domain" description="FAD-binding 8" evidence="8">
    <location>
        <begin position="1"/>
        <end position="79"/>
    </location>
</feature>
<dbReference type="GO" id="GO:0006826">
    <property type="term" value="P:iron ion transport"/>
    <property type="evidence" value="ECO:0007669"/>
    <property type="project" value="TreeGrafter"/>
</dbReference>
<dbReference type="InterPro" id="IPR013112">
    <property type="entry name" value="FAD-bd_8"/>
</dbReference>
<dbReference type="Pfam" id="PF08022">
    <property type="entry name" value="FAD_binding_8"/>
    <property type="match status" value="1"/>
</dbReference>
<keyword evidence="6" id="KW-0560">Oxidoreductase</keyword>
<dbReference type="CDD" id="cd06186">
    <property type="entry name" value="NOX_Duox_like_FAD_NADP"/>
    <property type="match status" value="1"/>
</dbReference>
<dbReference type="InParanoid" id="A0A067P265"/>
<evidence type="ECO:0000256" key="4">
    <source>
        <dbReference type="ARBA" id="ARBA00022475"/>
    </source>
</evidence>
<keyword evidence="4" id="KW-1003">Cell membrane</keyword>
<dbReference type="GO" id="GO:0052851">
    <property type="term" value="F:ferric-chelate reductase (NADPH) activity"/>
    <property type="evidence" value="ECO:0007669"/>
    <property type="project" value="UniProtKB-EC"/>
</dbReference>
<dbReference type="EMBL" id="KL197859">
    <property type="protein sequence ID" value="KDQ49008.1"/>
    <property type="molecule type" value="Genomic_DNA"/>
</dbReference>
<keyword evidence="4" id="KW-0472">Membrane</keyword>
<accession>A0A067P265</accession>
<dbReference type="OrthoDB" id="2692630at2759"/>
<dbReference type="PANTHER" id="PTHR32361:SF9">
    <property type="entry name" value="FERRIC REDUCTASE TRANSMEMBRANE COMPONENT 3-RELATED"/>
    <property type="match status" value="1"/>
</dbReference>
<dbReference type="InterPro" id="IPR013121">
    <property type="entry name" value="Fe_red_NAD-bd_6"/>
</dbReference>
<dbReference type="Proteomes" id="UP000027265">
    <property type="component" value="Unassembled WGS sequence"/>
</dbReference>
<sequence length="213" mass="22966">MHLQIPHPSSFHWSPGQSAYFVLPRISTLPFEALPFSIASIDDSSYAPKGLTKRLLDVARDGGGEVKVKVLVDGPYGNSPDLRDCETIVLVAGSGVANCLSLFLDVVSRAREGSNICRRVVFLWAIRGQSESSQFTRILNLVLTSKLGHIYWVASALTQALTDAPPSLQIAALIDVTSCAYRTTPISSRCLGRQLDTRCSIFVGTSDPTPSSG</sequence>
<dbReference type="InterPro" id="IPR051410">
    <property type="entry name" value="Ferric/Cupric_Reductase"/>
</dbReference>
<protein>
    <recommendedName>
        <fullName evidence="2">ferric-chelate reductase (NADPH)</fullName>
        <ecNumber evidence="2">1.16.1.9</ecNumber>
    </recommendedName>
</protein>
<dbReference type="STRING" id="933084.A0A067P265"/>
<dbReference type="SUPFAM" id="SSF63380">
    <property type="entry name" value="Riboflavin synthase domain-like"/>
    <property type="match status" value="1"/>
</dbReference>
<dbReference type="EC" id="1.16.1.9" evidence="2"/>
<evidence type="ECO:0000313" key="10">
    <source>
        <dbReference type="EMBL" id="KDQ49008.1"/>
    </source>
</evidence>
<reference evidence="11" key="1">
    <citation type="journal article" date="2014" name="Proc. Natl. Acad. Sci. U.S.A.">
        <title>Extensive sampling of basidiomycete genomes demonstrates inadequacy of the white-rot/brown-rot paradigm for wood decay fungi.</title>
        <authorList>
            <person name="Riley R."/>
            <person name="Salamov A.A."/>
            <person name="Brown D.W."/>
            <person name="Nagy L.G."/>
            <person name="Floudas D."/>
            <person name="Held B.W."/>
            <person name="Levasseur A."/>
            <person name="Lombard V."/>
            <person name="Morin E."/>
            <person name="Otillar R."/>
            <person name="Lindquist E.A."/>
            <person name="Sun H."/>
            <person name="LaButti K.M."/>
            <person name="Schmutz J."/>
            <person name="Jabbour D."/>
            <person name="Luo H."/>
            <person name="Baker S.E."/>
            <person name="Pisabarro A.G."/>
            <person name="Walton J.D."/>
            <person name="Blanchette R.A."/>
            <person name="Henrissat B."/>
            <person name="Martin F."/>
            <person name="Cullen D."/>
            <person name="Hibbett D.S."/>
            <person name="Grigoriev I.V."/>
        </authorList>
    </citation>
    <scope>NUCLEOTIDE SEQUENCE [LARGE SCALE GENOMIC DNA]</scope>
    <source>
        <strain evidence="11">MUCL 33604</strain>
    </source>
</reference>
<proteinExistence type="predicted"/>
<gene>
    <name evidence="10" type="ORF">JAAARDRAFT_201224</name>
</gene>
<evidence type="ECO:0000256" key="3">
    <source>
        <dbReference type="ARBA" id="ARBA00022448"/>
    </source>
</evidence>
<comment type="catalytic activity">
    <reaction evidence="7">
        <text>2 a Fe(II)-siderophore + NADP(+) + H(+) = 2 a Fe(III)-siderophore + NADPH</text>
        <dbReference type="Rhea" id="RHEA:28795"/>
        <dbReference type="Rhea" id="RHEA-COMP:11342"/>
        <dbReference type="Rhea" id="RHEA-COMP:11344"/>
        <dbReference type="ChEBI" id="CHEBI:15378"/>
        <dbReference type="ChEBI" id="CHEBI:29033"/>
        <dbReference type="ChEBI" id="CHEBI:29034"/>
        <dbReference type="ChEBI" id="CHEBI:57783"/>
        <dbReference type="ChEBI" id="CHEBI:58349"/>
        <dbReference type="EC" id="1.16.1.9"/>
    </reaction>
</comment>
<dbReference type="Pfam" id="PF08030">
    <property type="entry name" value="NAD_binding_6"/>
    <property type="match status" value="1"/>
</dbReference>
<dbReference type="Gene3D" id="3.40.50.80">
    <property type="entry name" value="Nucleotide-binding domain of ferredoxin-NADP reductase (FNR) module"/>
    <property type="match status" value="1"/>
</dbReference>
<evidence type="ECO:0000256" key="2">
    <source>
        <dbReference type="ARBA" id="ARBA00012668"/>
    </source>
</evidence>
<comment type="subcellular location">
    <subcellularLocation>
        <location evidence="1">Cell membrane</location>
        <topology evidence="1">Multi-pass membrane protein</topology>
    </subcellularLocation>
</comment>
<name>A0A067P265_9AGAM</name>
<organism evidence="10 11">
    <name type="scientific">Jaapia argillacea MUCL 33604</name>
    <dbReference type="NCBI Taxonomy" id="933084"/>
    <lineage>
        <taxon>Eukaryota</taxon>
        <taxon>Fungi</taxon>
        <taxon>Dikarya</taxon>
        <taxon>Basidiomycota</taxon>
        <taxon>Agaricomycotina</taxon>
        <taxon>Agaricomycetes</taxon>
        <taxon>Agaricomycetidae</taxon>
        <taxon>Jaapiales</taxon>
        <taxon>Jaapiaceae</taxon>
        <taxon>Jaapia</taxon>
    </lineage>
</organism>
<evidence type="ECO:0000256" key="7">
    <source>
        <dbReference type="ARBA" id="ARBA00048483"/>
    </source>
</evidence>
<keyword evidence="5" id="KW-0249">Electron transport</keyword>
<keyword evidence="3" id="KW-0813">Transport</keyword>
<dbReference type="GO" id="GO:0006879">
    <property type="term" value="P:intracellular iron ion homeostasis"/>
    <property type="evidence" value="ECO:0007669"/>
    <property type="project" value="TreeGrafter"/>
</dbReference>
<evidence type="ECO:0000256" key="5">
    <source>
        <dbReference type="ARBA" id="ARBA00022982"/>
    </source>
</evidence>
<dbReference type="PANTHER" id="PTHR32361">
    <property type="entry name" value="FERRIC/CUPRIC REDUCTASE TRANSMEMBRANE COMPONENT"/>
    <property type="match status" value="1"/>
</dbReference>
<feature type="domain" description="Ferric reductase NAD binding" evidence="9">
    <location>
        <begin position="86"/>
        <end position="146"/>
    </location>
</feature>
<evidence type="ECO:0000259" key="9">
    <source>
        <dbReference type="Pfam" id="PF08030"/>
    </source>
</evidence>
<evidence type="ECO:0000256" key="1">
    <source>
        <dbReference type="ARBA" id="ARBA00004651"/>
    </source>
</evidence>